<dbReference type="OrthoDB" id="770928at2"/>
<dbReference type="InterPro" id="IPR036390">
    <property type="entry name" value="WH_DNA-bd_sf"/>
</dbReference>
<sequence length="82" mass="9799">MPKHYFNRLEYIDRLIRMKGTGTPKQLAERLHISESLLYEYLSFMKEQGAPIVYSKLRQSYYYERQGGFNLRFINANTIGED</sequence>
<accession>A0A1V9EJL5</accession>
<comment type="caution">
    <text evidence="1">The sequence shown here is derived from an EMBL/GenBank/DDBJ whole genome shotgun (WGS) entry which is preliminary data.</text>
</comment>
<proteinExistence type="predicted"/>
<dbReference type="EMBL" id="LVXG01000024">
    <property type="protein sequence ID" value="OQP46242.1"/>
    <property type="molecule type" value="Genomic_DNA"/>
</dbReference>
<dbReference type="AlphaFoldDB" id="A0A1V9EJL5"/>
<reference evidence="2" key="1">
    <citation type="submission" date="2016-04" db="EMBL/GenBank/DDBJ databases">
        <authorList>
            <person name="Chen L."/>
            <person name="Zhuang W."/>
            <person name="Wang G."/>
        </authorList>
    </citation>
    <scope>NUCLEOTIDE SEQUENCE [LARGE SCALE GENOMIC DNA]</scope>
    <source>
        <strain evidence="2">17621</strain>
    </source>
</reference>
<evidence type="ECO:0000313" key="2">
    <source>
        <dbReference type="Proteomes" id="UP000192610"/>
    </source>
</evidence>
<organism evidence="1 2">
    <name type="scientific">Niastella yeongjuensis</name>
    <dbReference type="NCBI Taxonomy" id="354355"/>
    <lineage>
        <taxon>Bacteria</taxon>
        <taxon>Pseudomonadati</taxon>
        <taxon>Bacteroidota</taxon>
        <taxon>Chitinophagia</taxon>
        <taxon>Chitinophagales</taxon>
        <taxon>Chitinophagaceae</taxon>
        <taxon>Niastella</taxon>
    </lineage>
</organism>
<name>A0A1V9EJL5_9BACT</name>
<dbReference type="SUPFAM" id="SSF46785">
    <property type="entry name" value="Winged helix' DNA-binding domain"/>
    <property type="match status" value="1"/>
</dbReference>
<gene>
    <name evidence="1" type="ORF">A4H97_31255</name>
</gene>
<keyword evidence="2" id="KW-1185">Reference proteome</keyword>
<dbReference type="STRING" id="354355.SAMN05660816_06407"/>
<dbReference type="Proteomes" id="UP000192610">
    <property type="component" value="Unassembled WGS sequence"/>
</dbReference>
<evidence type="ECO:0000313" key="1">
    <source>
        <dbReference type="EMBL" id="OQP46242.1"/>
    </source>
</evidence>
<dbReference type="RefSeq" id="WP_081201884.1">
    <property type="nucleotide sequence ID" value="NZ_FOCZ01000020.1"/>
</dbReference>
<protein>
    <submittedName>
        <fullName evidence="1">Uncharacterized protein</fullName>
    </submittedName>
</protein>